<dbReference type="PANTHER" id="PTHR41523:SF8">
    <property type="entry name" value="ETHYLENE RESPONSE SENSOR PROTEIN"/>
    <property type="match status" value="1"/>
</dbReference>
<sequence>MSDSYRVLYIDDDPGLGRLMQRTLAQKGLAIEHAQNGKDGLQRLDAGDIDIVALDHDLGHETGLDVLRAIKAREDAPPVIYVTGSDDARVAVAALKAGAVDYVWKDVEGHYRDLLVESVRAAISQERWKREKERAEREVREAKERAELLLREVNHRVANSLALVQSLARLQGNAVTDEGAKYALQEMQARIAAIAGIHRRLYTSSDVRFVEMDAYIESLVQELSEAMNAEEKHHKIALSVETQMKVPTDKAVSIGVVITELVTNAYKYAYPENITGSIRIFLRRADSSLVLMVEDDGVGFRGTDAPKGTGVGTRVIKAMASNLKATIRYDQEHAGTRVVLEFAA</sequence>
<dbReference type="EMBL" id="CP031417">
    <property type="protein sequence ID" value="AXK83930.1"/>
    <property type="molecule type" value="Genomic_DNA"/>
</dbReference>
<dbReference type="InterPro" id="IPR003594">
    <property type="entry name" value="HATPase_dom"/>
</dbReference>
<evidence type="ECO:0000256" key="5">
    <source>
        <dbReference type="ARBA" id="ARBA00022741"/>
    </source>
</evidence>
<evidence type="ECO:0000256" key="7">
    <source>
        <dbReference type="ARBA" id="ARBA00022840"/>
    </source>
</evidence>
<feature type="modified residue" description="4-aspartylphosphate" evidence="8">
    <location>
        <position position="55"/>
    </location>
</feature>
<dbReference type="SMART" id="SM00387">
    <property type="entry name" value="HATPase_c"/>
    <property type="match status" value="1"/>
</dbReference>
<dbReference type="EC" id="2.7.13.3" evidence="2"/>
<dbReference type="GO" id="GO:0005524">
    <property type="term" value="F:ATP binding"/>
    <property type="evidence" value="ECO:0007669"/>
    <property type="project" value="UniProtKB-KW"/>
</dbReference>
<feature type="coiled-coil region" evidence="9">
    <location>
        <begin position="125"/>
        <end position="152"/>
    </location>
</feature>
<evidence type="ECO:0000256" key="3">
    <source>
        <dbReference type="ARBA" id="ARBA00022553"/>
    </source>
</evidence>
<keyword evidence="7" id="KW-0067">ATP-binding</keyword>
<evidence type="ECO:0000256" key="1">
    <source>
        <dbReference type="ARBA" id="ARBA00000085"/>
    </source>
</evidence>
<keyword evidence="9" id="KW-0175">Coiled coil</keyword>
<keyword evidence="5" id="KW-0547">Nucleotide-binding</keyword>
<dbReference type="Pfam" id="PF13581">
    <property type="entry name" value="HATPase_c_2"/>
    <property type="match status" value="1"/>
</dbReference>
<evidence type="ECO:0000259" key="11">
    <source>
        <dbReference type="PROSITE" id="PS50110"/>
    </source>
</evidence>
<feature type="domain" description="Response regulatory" evidence="11">
    <location>
        <begin position="6"/>
        <end position="120"/>
    </location>
</feature>
<dbReference type="InterPro" id="IPR011006">
    <property type="entry name" value="CheY-like_superfamily"/>
</dbReference>
<dbReference type="PROSITE" id="PS50110">
    <property type="entry name" value="RESPONSE_REGULATORY"/>
    <property type="match status" value="1"/>
</dbReference>
<evidence type="ECO:0000256" key="2">
    <source>
        <dbReference type="ARBA" id="ARBA00012438"/>
    </source>
</evidence>
<evidence type="ECO:0000256" key="6">
    <source>
        <dbReference type="ARBA" id="ARBA00022777"/>
    </source>
</evidence>
<dbReference type="Pfam" id="PF00072">
    <property type="entry name" value="Response_reg"/>
    <property type="match status" value="1"/>
</dbReference>
<dbReference type="Gene3D" id="3.30.565.10">
    <property type="entry name" value="Histidine kinase-like ATPase, C-terminal domain"/>
    <property type="match status" value="1"/>
</dbReference>
<dbReference type="GO" id="GO:0004673">
    <property type="term" value="F:protein histidine kinase activity"/>
    <property type="evidence" value="ECO:0007669"/>
    <property type="project" value="UniProtKB-EC"/>
</dbReference>
<dbReference type="CDD" id="cd00156">
    <property type="entry name" value="REC"/>
    <property type="match status" value="1"/>
</dbReference>
<dbReference type="Pfam" id="PF07568">
    <property type="entry name" value="HisKA_2"/>
    <property type="match status" value="1"/>
</dbReference>
<dbReference type="Gene3D" id="3.30.450.20">
    <property type="entry name" value="PAS domain"/>
    <property type="match status" value="1"/>
</dbReference>
<keyword evidence="4" id="KW-0808">Transferase</keyword>
<dbReference type="Proteomes" id="UP000254889">
    <property type="component" value="Chromosome"/>
</dbReference>
<gene>
    <name evidence="12" type="ORF">DW352_08525</name>
</gene>
<feature type="domain" description="Histidine kinase" evidence="10">
    <location>
        <begin position="152"/>
        <end position="344"/>
    </location>
</feature>
<keyword evidence="13" id="KW-1185">Reference proteome</keyword>
<accession>A0A346A433</accession>
<dbReference type="SUPFAM" id="SSF55874">
    <property type="entry name" value="ATPase domain of HSP90 chaperone/DNA topoisomerase II/histidine kinase"/>
    <property type="match status" value="1"/>
</dbReference>
<evidence type="ECO:0000313" key="12">
    <source>
        <dbReference type="EMBL" id="AXK83930.1"/>
    </source>
</evidence>
<evidence type="ECO:0000256" key="9">
    <source>
        <dbReference type="SAM" id="Coils"/>
    </source>
</evidence>
<name>A0A346A433_9HYPH</name>
<keyword evidence="3 8" id="KW-0597">Phosphoprotein</keyword>
<protein>
    <recommendedName>
        <fullName evidence="2">histidine kinase</fullName>
        <ecNumber evidence="2">2.7.13.3</ecNumber>
    </recommendedName>
</protein>
<dbReference type="InterPro" id="IPR005467">
    <property type="entry name" value="His_kinase_dom"/>
</dbReference>
<comment type="catalytic activity">
    <reaction evidence="1">
        <text>ATP + protein L-histidine = ADP + protein N-phospho-L-histidine.</text>
        <dbReference type="EC" id="2.7.13.3"/>
    </reaction>
</comment>
<organism evidence="12 13">
    <name type="scientific">Pseudolabrys taiwanensis</name>
    <dbReference type="NCBI Taxonomy" id="331696"/>
    <lineage>
        <taxon>Bacteria</taxon>
        <taxon>Pseudomonadati</taxon>
        <taxon>Pseudomonadota</taxon>
        <taxon>Alphaproteobacteria</taxon>
        <taxon>Hyphomicrobiales</taxon>
        <taxon>Xanthobacteraceae</taxon>
        <taxon>Pseudolabrys</taxon>
    </lineage>
</organism>
<dbReference type="InterPro" id="IPR036890">
    <property type="entry name" value="HATPase_C_sf"/>
</dbReference>
<dbReference type="PANTHER" id="PTHR41523">
    <property type="entry name" value="TWO-COMPONENT SYSTEM SENSOR PROTEIN"/>
    <property type="match status" value="1"/>
</dbReference>
<evidence type="ECO:0000313" key="13">
    <source>
        <dbReference type="Proteomes" id="UP000254889"/>
    </source>
</evidence>
<dbReference type="OrthoDB" id="489241at2"/>
<evidence type="ECO:0000256" key="8">
    <source>
        <dbReference type="PROSITE-ProRule" id="PRU00169"/>
    </source>
</evidence>
<dbReference type="SUPFAM" id="SSF52172">
    <property type="entry name" value="CheY-like"/>
    <property type="match status" value="1"/>
</dbReference>
<dbReference type="InterPro" id="IPR001789">
    <property type="entry name" value="Sig_transdc_resp-reg_receiver"/>
</dbReference>
<reference evidence="12 13" key="1">
    <citation type="submission" date="2018-07" db="EMBL/GenBank/DDBJ databases">
        <authorList>
            <person name="Quirk P.G."/>
            <person name="Krulwich T.A."/>
        </authorList>
    </citation>
    <scope>NUCLEOTIDE SEQUENCE [LARGE SCALE GENOMIC DNA]</scope>
    <source>
        <strain evidence="12 13">CC-BB4</strain>
    </source>
</reference>
<dbReference type="AlphaFoldDB" id="A0A346A433"/>
<dbReference type="Gene3D" id="3.40.50.2300">
    <property type="match status" value="1"/>
</dbReference>
<evidence type="ECO:0000256" key="4">
    <source>
        <dbReference type="ARBA" id="ARBA00022679"/>
    </source>
</evidence>
<keyword evidence="6" id="KW-0418">Kinase</keyword>
<dbReference type="SMART" id="SM00448">
    <property type="entry name" value="REC"/>
    <property type="match status" value="1"/>
</dbReference>
<proteinExistence type="predicted"/>
<dbReference type="InterPro" id="IPR011495">
    <property type="entry name" value="Sig_transdc_His_kin_sub2_dim/P"/>
</dbReference>
<dbReference type="PROSITE" id="PS50109">
    <property type="entry name" value="HIS_KIN"/>
    <property type="match status" value="1"/>
</dbReference>
<dbReference type="KEGG" id="ptaw:DW352_08525"/>
<dbReference type="GO" id="GO:0000160">
    <property type="term" value="P:phosphorelay signal transduction system"/>
    <property type="evidence" value="ECO:0007669"/>
    <property type="project" value="InterPro"/>
</dbReference>
<evidence type="ECO:0000259" key="10">
    <source>
        <dbReference type="PROSITE" id="PS50109"/>
    </source>
</evidence>